<accession>A0A5B2TRK8</accession>
<name>A0A5B2TRK8_9FLAO</name>
<feature type="region of interest" description="Disordered" evidence="1">
    <location>
        <begin position="908"/>
        <end position="930"/>
    </location>
</feature>
<organism evidence="2 3">
    <name type="scientific">Maribacter flavus</name>
    <dbReference type="NCBI Taxonomy" id="1658664"/>
    <lineage>
        <taxon>Bacteria</taxon>
        <taxon>Pseudomonadati</taxon>
        <taxon>Bacteroidota</taxon>
        <taxon>Flavobacteriia</taxon>
        <taxon>Flavobacteriales</taxon>
        <taxon>Flavobacteriaceae</taxon>
        <taxon>Maribacter</taxon>
    </lineage>
</organism>
<reference evidence="2 3" key="1">
    <citation type="submission" date="2019-09" db="EMBL/GenBank/DDBJ databases">
        <authorList>
            <person name="Khan S.A."/>
            <person name="Jeon C.O."/>
            <person name="Chun B.H."/>
            <person name="Jeong S.E."/>
        </authorList>
    </citation>
    <scope>NUCLEOTIDE SEQUENCE [LARGE SCALE GENOMIC DNA]</scope>
    <source>
        <strain evidence="2 3">KCTC 42508</strain>
    </source>
</reference>
<comment type="caution">
    <text evidence="2">The sequence shown here is derived from an EMBL/GenBank/DDBJ whole genome shotgun (WGS) entry which is preliminary data.</text>
</comment>
<proteinExistence type="predicted"/>
<dbReference type="Proteomes" id="UP000323188">
    <property type="component" value="Unassembled WGS sequence"/>
</dbReference>
<gene>
    <name evidence="2" type="ORF">F0361_14635</name>
</gene>
<feature type="region of interest" description="Disordered" evidence="1">
    <location>
        <begin position="685"/>
        <end position="704"/>
    </location>
</feature>
<evidence type="ECO:0000313" key="2">
    <source>
        <dbReference type="EMBL" id="KAA2217196.1"/>
    </source>
</evidence>
<dbReference type="EMBL" id="VUOE01000002">
    <property type="protein sequence ID" value="KAA2217196.1"/>
    <property type="molecule type" value="Genomic_DNA"/>
</dbReference>
<dbReference type="AlphaFoldDB" id="A0A5B2TRK8"/>
<evidence type="ECO:0000313" key="3">
    <source>
        <dbReference type="Proteomes" id="UP000323188"/>
    </source>
</evidence>
<evidence type="ECO:0000256" key="1">
    <source>
        <dbReference type="SAM" id="MobiDB-lite"/>
    </source>
</evidence>
<protein>
    <submittedName>
        <fullName evidence="2">Uncharacterized protein</fullName>
    </submittedName>
</protein>
<sequence length="1144" mass="129721">MSKEPKPIVTDLFRFITLRTPQLIDPQKKELGFVYHPNPSKSKFLSSDTNDSLKKSREQMKKVSESYIPKSRYSEIRNLSTEIYDFGLWLNKRKSNLGAEELVNRANQLNTLPAQIEYVLWDEFYNQCIKNNNPTLRQASSIMIIANNFIKQVKRGNLRQLANDIYGDYKKLKTDQDRLEILIKRIANAKLIIPKAFTNSKAVKSNSLRNRVKPENRKIDTSRLLRNQNIAISKVRRSELNETKDYLRKAFSSNPSLRRMTTKESIKLLEGINELSPNVKKTISSPAYSNQPLNKVYRFVNNEVSEENRTYRDAVAEEKRLRSPDLANRIDDYCFVIRFDSVGKSVDFVLTLKVPNKHIDFDKTQLSLKQNNKNIASSQDLGEIAMNSQFKTVRLFPESSTVIDQTSLFQIEGSLWLTNGKEVEINVSARIEDGKVISCENTAVSDSETDGGGLDDLVIGEEGAPLYGVNRVGVGIFRRVEQEVCCYVPGEVSRIENIMAREYKERHTRSLTSTETGTEDTTEFEIENKEDTATTVRNEMQTEVSKVLDKTNNLGIGASVGASGKYYGVELSADAYADYATSSAASDSDSEAKTFAEEITRTASERILQKTSQKRTSKILQEFEENNRHGYDNREGDQHVTGVYRWVDIIYTNRLVNYGARLMVEFLIPEPAKFYREKVLGIIPKEENPNDTNTPPIDPNAPKHPRDFGVNAPSDIEGYLPEDIGKDLNDDYEDDFNENAFYETLASNYGISVAGPPAKTTSITKSFANQGELDKTTSFDDGGTMAIPSDYVCKKAKITGSFRHDARNSEGTHWKVDVGGESWSKNIQTNGNNDRVYNITNGDLEYDPELSQTIDVKITGNRTLSFNVSVVLTAEISEETYLDWQTGVYNELLDAYEAELSEYNAVKEEEAAKEQESLESAGSRNPKENRAIEQRELKRVALEMLTEPFINNPDSFEMGQGFYTDDSCAPSVNQTTTWEKYSSHVKFFEQAFDWKLMAYLFYPYYWADKCDWSDLLKIQDANDSIFQGFLQSGMARMVVPVREGFHNAVNLYFETGKIWNGGDMVLDTDDDLYLSIDQEIAEPESEVEEQWETRIPTTLTIIQGDSVFLEDEGLPCCNKLEGEVDTLLRGSKNLLGVPKDNIEA</sequence>
<dbReference type="RefSeq" id="WP_154919653.1">
    <property type="nucleotide sequence ID" value="NZ_VUOE01000002.1"/>
</dbReference>